<dbReference type="RefSeq" id="WP_077279418.1">
    <property type="nucleotide sequence ID" value="NZ_MVBK01000074.1"/>
</dbReference>
<dbReference type="HAMAP" id="MF_00255">
    <property type="entry name" value="Gly_tRNA_synth_beta"/>
    <property type="match status" value="1"/>
</dbReference>
<dbReference type="GO" id="GO:0004814">
    <property type="term" value="F:arginine-tRNA ligase activity"/>
    <property type="evidence" value="ECO:0007669"/>
    <property type="project" value="InterPro"/>
</dbReference>
<dbReference type="OrthoDB" id="9775440at2"/>
<comment type="subunit">
    <text evidence="3 11">Tetramer of two alpha and two beta subunits.</text>
</comment>
<keyword evidence="7 11" id="KW-0067">ATP-binding</keyword>
<keyword evidence="9 11" id="KW-0030">Aminoacyl-tRNA synthetase</keyword>
<dbReference type="InterPro" id="IPR008909">
    <property type="entry name" value="DALR_anticod-bd"/>
</dbReference>
<reference evidence="14 15" key="1">
    <citation type="submission" date="2017-02" db="EMBL/GenBank/DDBJ databases">
        <title>Genomic diversity within the haloalkaliphilic genus Thioalkalivibrio.</title>
        <authorList>
            <person name="Ahn A.-C."/>
            <person name="Meier-Kolthoff J."/>
            <person name="Overmars L."/>
            <person name="Richter M."/>
            <person name="Woyke T."/>
            <person name="Sorokin D.Y."/>
            <person name="Muyzer G."/>
        </authorList>
    </citation>
    <scope>NUCLEOTIDE SEQUENCE [LARGE SCALE GENOMIC DNA]</scope>
    <source>
        <strain evidence="14 15">ALJD</strain>
    </source>
</reference>
<name>A0A1V3NDV8_9GAMM</name>
<dbReference type="EMBL" id="MVBK01000074">
    <property type="protein sequence ID" value="OOG23184.1"/>
    <property type="molecule type" value="Genomic_DNA"/>
</dbReference>
<evidence type="ECO:0000256" key="8">
    <source>
        <dbReference type="ARBA" id="ARBA00022917"/>
    </source>
</evidence>
<evidence type="ECO:0000256" key="12">
    <source>
        <dbReference type="SAM" id="MobiDB-lite"/>
    </source>
</evidence>
<protein>
    <recommendedName>
        <fullName evidence="11">Glycine--tRNA ligase beta subunit</fullName>
        <ecNumber evidence="11">6.1.1.14</ecNumber>
    </recommendedName>
    <alternativeName>
        <fullName evidence="11">Glycyl-tRNA synthetase beta subunit</fullName>
        <shortName evidence="11">GlyRS</shortName>
    </alternativeName>
</protein>
<feature type="domain" description="DALR anticodon binding" evidence="13">
    <location>
        <begin position="583"/>
        <end position="676"/>
    </location>
</feature>
<evidence type="ECO:0000256" key="4">
    <source>
        <dbReference type="ARBA" id="ARBA00022490"/>
    </source>
</evidence>
<keyword evidence="6 11" id="KW-0547">Nucleotide-binding</keyword>
<evidence type="ECO:0000256" key="3">
    <source>
        <dbReference type="ARBA" id="ARBA00011209"/>
    </source>
</evidence>
<dbReference type="PANTHER" id="PTHR30075">
    <property type="entry name" value="GLYCYL-TRNA SYNTHETASE"/>
    <property type="match status" value="1"/>
</dbReference>
<keyword evidence="8 11" id="KW-0648">Protein biosynthesis</keyword>
<sequence>MSTKTDLLIEIGTEELPPKALKGLRDAFAESVAGGLAEAGVGPGKVHAYAAPRRLALLCRDVPLRQPDQAQERRGPALNAAFDDDGNPTRAAQGFAASCGVAVEDLERLETDKGAWLVHRHVEPGKAASELIPGVVEAGLAALPIPKRMRWGESDAEFVRPVHWVVLLLGDEVVPARILGVESGRETRGHRFHHPATLYIAEPAAYAPLLETEGRVMPDFEARREAIVGQVEEAANRLGGRALMEPELLDEVAALVEWPCAIAGHFETRFLEVPQEALISTMQDNQKYFPVVDEAGRLMPHFITVSNIESREPERVREGNERVIRPRFSDAEFFWNQDRRQPLESHLDALRQVVFQRRLGSLYDKTERVARLSTHVADLLGVDHGETHRAAMLSKCDLQTHMVFEFTELQGTMGRYYAQHAGEPEGVARAMEEQYLPRHAGDSLPETGVGQVLALADRLDTLVGIFAIGQKPTGAKDPYGLRRAALGVLRIIVERELDLDLRALIHAAAQGYQATDVKAAAAEEPVFDYMMERLRAYYLDRGIGADVFEAVLACRPMRPLDFDRRVRGVEHFRALPEAESLAAAHKRIHNILRKVEGTLPERIDAARFTEEAERTLHERLEELRATARPLFAEGRYTEGLAALAALREPVDRFFDTVMVMADDAAVRDNRLALLNNLSGLFLEVADMSRLQPGSEG</sequence>
<comment type="catalytic activity">
    <reaction evidence="10 11">
        <text>tRNA(Gly) + glycine + ATP = glycyl-tRNA(Gly) + AMP + diphosphate</text>
        <dbReference type="Rhea" id="RHEA:16013"/>
        <dbReference type="Rhea" id="RHEA-COMP:9664"/>
        <dbReference type="Rhea" id="RHEA-COMP:9683"/>
        <dbReference type="ChEBI" id="CHEBI:30616"/>
        <dbReference type="ChEBI" id="CHEBI:33019"/>
        <dbReference type="ChEBI" id="CHEBI:57305"/>
        <dbReference type="ChEBI" id="CHEBI:78442"/>
        <dbReference type="ChEBI" id="CHEBI:78522"/>
        <dbReference type="ChEBI" id="CHEBI:456215"/>
        <dbReference type="EC" id="6.1.1.14"/>
    </reaction>
</comment>
<comment type="caution">
    <text evidence="14">The sequence shown here is derived from an EMBL/GenBank/DDBJ whole genome shotgun (WGS) entry which is preliminary data.</text>
</comment>
<evidence type="ECO:0000256" key="10">
    <source>
        <dbReference type="ARBA" id="ARBA00047937"/>
    </source>
</evidence>
<comment type="subcellular location">
    <subcellularLocation>
        <location evidence="1 11">Cytoplasm</location>
    </subcellularLocation>
</comment>
<evidence type="ECO:0000256" key="9">
    <source>
        <dbReference type="ARBA" id="ARBA00023146"/>
    </source>
</evidence>
<dbReference type="PRINTS" id="PR01045">
    <property type="entry name" value="TRNASYNTHGB"/>
</dbReference>
<evidence type="ECO:0000256" key="11">
    <source>
        <dbReference type="HAMAP-Rule" id="MF_00255"/>
    </source>
</evidence>
<dbReference type="Proteomes" id="UP000189462">
    <property type="component" value="Unassembled WGS sequence"/>
</dbReference>
<gene>
    <name evidence="11" type="primary">glyS</name>
    <name evidence="14" type="ORF">B1C78_12115</name>
</gene>
<keyword evidence="15" id="KW-1185">Reference proteome</keyword>
<dbReference type="GO" id="GO:0006426">
    <property type="term" value="P:glycyl-tRNA aminoacylation"/>
    <property type="evidence" value="ECO:0007669"/>
    <property type="project" value="UniProtKB-UniRule"/>
</dbReference>
<dbReference type="SUPFAM" id="SSF109604">
    <property type="entry name" value="HD-domain/PDEase-like"/>
    <property type="match status" value="1"/>
</dbReference>
<feature type="region of interest" description="Disordered" evidence="12">
    <location>
        <begin position="66"/>
        <end position="86"/>
    </location>
</feature>
<dbReference type="Pfam" id="PF05746">
    <property type="entry name" value="DALR_1"/>
    <property type="match status" value="1"/>
</dbReference>
<dbReference type="GO" id="GO:0005829">
    <property type="term" value="C:cytosol"/>
    <property type="evidence" value="ECO:0007669"/>
    <property type="project" value="TreeGrafter"/>
</dbReference>
<keyword evidence="4 11" id="KW-0963">Cytoplasm</keyword>
<evidence type="ECO:0000256" key="6">
    <source>
        <dbReference type="ARBA" id="ARBA00022741"/>
    </source>
</evidence>
<keyword evidence="5 11" id="KW-0436">Ligase</keyword>
<comment type="similarity">
    <text evidence="2 11">Belongs to the class-II aminoacyl-tRNA synthetase family.</text>
</comment>
<proteinExistence type="inferred from homology"/>
<evidence type="ECO:0000259" key="13">
    <source>
        <dbReference type="Pfam" id="PF05746"/>
    </source>
</evidence>
<dbReference type="GO" id="GO:0006420">
    <property type="term" value="P:arginyl-tRNA aminoacylation"/>
    <property type="evidence" value="ECO:0007669"/>
    <property type="project" value="InterPro"/>
</dbReference>
<dbReference type="InterPro" id="IPR006194">
    <property type="entry name" value="Gly-tRNA-synth_heterodimer"/>
</dbReference>
<evidence type="ECO:0000256" key="2">
    <source>
        <dbReference type="ARBA" id="ARBA00008226"/>
    </source>
</evidence>
<accession>A0A1V3NDV8</accession>
<dbReference type="STRING" id="108003.B1C78_12115"/>
<dbReference type="Pfam" id="PF02092">
    <property type="entry name" value="tRNA_synt_2f"/>
    <property type="match status" value="1"/>
</dbReference>
<dbReference type="InterPro" id="IPR015944">
    <property type="entry name" value="Gly-tRNA-synth_bsu"/>
</dbReference>
<evidence type="ECO:0000313" key="15">
    <source>
        <dbReference type="Proteomes" id="UP000189462"/>
    </source>
</evidence>
<organism evidence="14 15">
    <name type="scientific">Thioalkalivibrio denitrificans</name>
    <dbReference type="NCBI Taxonomy" id="108003"/>
    <lineage>
        <taxon>Bacteria</taxon>
        <taxon>Pseudomonadati</taxon>
        <taxon>Pseudomonadota</taxon>
        <taxon>Gammaproteobacteria</taxon>
        <taxon>Chromatiales</taxon>
        <taxon>Ectothiorhodospiraceae</taxon>
        <taxon>Thioalkalivibrio</taxon>
    </lineage>
</organism>
<dbReference type="EC" id="6.1.1.14" evidence="11"/>
<dbReference type="GO" id="GO:0004820">
    <property type="term" value="F:glycine-tRNA ligase activity"/>
    <property type="evidence" value="ECO:0007669"/>
    <property type="project" value="UniProtKB-UniRule"/>
</dbReference>
<evidence type="ECO:0000256" key="1">
    <source>
        <dbReference type="ARBA" id="ARBA00004496"/>
    </source>
</evidence>
<evidence type="ECO:0000256" key="5">
    <source>
        <dbReference type="ARBA" id="ARBA00022598"/>
    </source>
</evidence>
<dbReference type="AlphaFoldDB" id="A0A1V3NDV8"/>
<dbReference type="PANTHER" id="PTHR30075:SF2">
    <property type="entry name" value="GLYCINE--TRNA LIGASE, CHLOROPLASTIC_MITOCHONDRIAL 2"/>
    <property type="match status" value="1"/>
</dbReference>
<evidence type="ECO:0000313" key="14">
    <source>
        <dbReference type="EMBL" id="OOG23184.1"/>
    </source>
</evidence>
<evidence type="ECO:0000256" key="7">
    <source>
        <dbReference type="ARBA" id="ARBA00022840"/>
    </source>
</evidence>
<dbReference type="PROSITE" id="PS50861">
    <property type="entry name" value="AA_TRNA_LIGASE_II_GLYAB"/>
    <property type="match status" value="1"/>
</dbReference>
<dbReference type="GO" id="GO:0005524">
    <property type="term" value="F:ATP binding"/>
    <property type="evidence" value="ECO:0007669"/>
    <property type="project" value="UniProtKB-UniRule"/>
</dbReference>
<dbReference type="NCBIfam" id="TIGR00211">
    <property type="entry name" value="glyS"/>
    <property type="match status" value="1"/>
</dbReference>